<dbReference type="RefSeq" id="WP_170833418.1">
    <property type="nucleotide sequence ID" value="NZ_FNOI01000002.1"/>
</dbReference>
<evidence type="ECO:0000313" key="2">
    <source>
        <dbReference type="Proteomes" id="UP000199441"/>
    </source>
</evidence>
<dbReference type="Pfam" id="PF12860">
    <property type="entry name" value="PAS_7"/>
    <property type="match status" value="1"/>
</dbReference>
<protein>
    <submittedName>
        <fullName evidence="1">PAS fold</fullName>
    </submittedName>
</protein>
<gene>
    <name evidence="1" type="ORF">SAMN04488001_1616</name>
</gene>
<dbReference type="InterPro" id="IPR035965">
    <property type="entry name" value="PAS-like_dom_sf"/>
</dbReference>
<organism evidence="1 2">
    <name type="scientific">Litoreibacter albidus</name>
    <dbReference type="NCBI Taxonomy" id="670155"/>
    <lineage>
        <taxon>Bacteria</taxon>
        <taxon>Pseudomonadati</taxon>
        <taxon>Pseudomonadota</taxon>
        <taxon>Alphaproteobacteria</taxon>
        <taxon>Rhodobacterales</taxon>
        <taxon>Roseobacteraceae</taxon>
        <taxon>Litoreibacter</taxon>
    </lineage>
</organism>
<dbReference type="Gene3D" id="3.30.450.20">
    <property type="entry name" value="PAS domain"/>
    <property type="match status" value="1"/>
</dbReference>
<name>A0A1H2VU46_9RHOB</name>
<reference evidence="2" key="1">
    <citation type="submission" date="2016-10" db="EMBL/GenBank/DDBJ databases">
        <authorList>
            <person name="Varghese N."/>
            <person name="Submissions S."/>
        </authorList>
    </citation>
    <scope>NUCLEOTIDE SEQUENCE [LARGE SCALE GENOMIC DNA]</scope>
    <source>
        <strain evidence="2">DSM 26922</strain>
    </source>
</reference>
<dbReference type="SUPFAM" id="SSF55785">
    <property type="entry name" value="PYP-like sensor domain (PAS domain)"/>
    <property type="match status" value="2"/>
</dbReference>
<keyword evidence="2" id="KW-1185">Reference proteome</keyword>
<dbReference type="Proteomes" id="UP000199441">
    <property type="component" value="Unassembled WGS sequence"/>
</dbReference>
<evidence type="ECO:0000313" key="1">
    <source>
        <dbReference type="EMBL" id="SDW71349.1"/>
    </source>
</evidence>
<accession>A0A1H2VU46</accession>
<dbReference type="AlphaFoldDB" id="A0A1H2VU46"/>
<dbReference type="EMBL" id="FNOI01000002">
    <property type="protein sequence ID" value="SDW71349.1"/>
    <property type="molecule type" value="Genomic_DNA"/>
</dbReference>
<sequence length="522" mass="57459">MAHLFVEFAVTLLLGALLGAMAFYSWTRLFKPPQQAANRQLEFHFHNRELVGACPHARRSLSLEDLDEDIYHQLIDRLSGVFPDLQTRLSEAAPRGAKFTLCEVVKNGPATLHVEVKGGNLKLQLSGLEAPLSRKILVDSDHAAAVASEVAVLRASTDSAPYLSWRETADGTVDWINQTYAATAQDADVEHGANLWPPTRLFTGGPVTPAGAAPQSKRSTLVMKSGGQKTFEVTRFGSDTGTINFAVDVDATVKAEESLRSFMQTLTQTFATLPIGLAIFDRSRALMMFNPALTDLTSLEPQWLAARPTLYDFVNQLREKRILPERRDFADWRKKITELEQSAADGSYCETWTLPTGQTYRVTGQPHPQGAVAFLLEDITAEMSLTRKFRRELALNQTMLDHLPEALALFADDGVICMTNAAYDTLWDADPEAALDQLTITDASKLWQANSVPTPIWGDARDFVTQRGDRSEWTDTATLTNGLVVTCRFQPLAGGATLVAFTRCQRTATPPPQTTQLTAVSS</sequence>
<proteinExistence type="predicted"/>
<dbReference type="STRING" id="670155.SAMN04488001_1616"/>